<dbReference type="Proteomes" id="UP000092578">
    <property type="component" value="Unassembled WGS sequence"/>
</dbReference>
<dbReference type="Gene3D" id="2.30.40.10">
    <property type="entry name" value="Urease, subunit C, domain 1"/>
    <property type="match status" value="1"/>
</dbReference>
<dbReference type="Pfam" id="PF07969">
    <property type="entry name" value="Amidohydro_3"/>
    <property type="match status" value="1"/>
</dbReference>
<accession>A0A1B9AZ61</accession>
<name>A0A1B9AZ61_9BACI</name>
<dbReference type="EMBL" id="MAYT01000012">
    <property type="protein sequence ID" value="OCA89159.1"/>
    <property type="molecule type" value="Genomic_DNA"/>
</dbReference>
<sequence>MDDASPSAEAVAVKDGRIIAVGKSKDIRQLAGRQTKTVDLKGKVMLPGLIDAHSHFPSSGLEGVVYVNLNSPPVGKIQKIADLVSALKERAEETVAGAWIQGRGYDQTLLAEKRHPTRADLDQASDEHPIFITHTSGHLAVANSAALKLAGITKDTPNPEGGTIQRDRATGEPTGVLEESAMALVSKYVPAASPEKELAALKEAVKQYTAAGVTTSIIAAGSKTSVMNLQKYSKEGLLPLRITTMGSGGLGDLSPSPGELGGFVTGFGNDTLKLGAVKMWQDGSIQGYTGYLSKPYHVPPGDDPEYRGHPLQSREKLTERVIELHKNGYQIAIHGNGDAAIDDILYAFRKAQEAFPRKDARHRIEHAQMAREDQLDEMAKLGITPSFYVSHTFFWGDQHWETFMGPERAARMSPLKSAVKRGIRFSVHLDTPVTPMSPLQAVWSAVNRTSRSGEVIGPEQRVTRIEALRAVTIDAAWQNFDENIKGSIETGKYADFVILGDNPLTVQSMKIKDIPILETVINGKTVYKK</sequence>
<reference evidence="4" key="1">
    <citation type="submission" date="2016-05" db="EMBL/GenBank/DDBJ databases">
        <authorList>
            <person name="Liu B."/>
            <person name="Wang J."/>
            <person name="Zhu Y."/>
            <person name="Liu G."/>
            <person name="Chen Q."/>
            <person name="Chen Z."/>
            <person name="Lan J."/>
            <person name="Che J."/>
            <person name="Ge C."/>
            <person name="Shi H."/>
            <person name="Pan Z."/>
            <person name="Liu X."/>
        </authorList>
    </citation>
    <scope>NUCLEOTIDE SEQUENCE [LARGE SCALE GENOMIC DNA]</scope>
    <source>
        <strain evidence="4">FJAT-27215</strain>
    </source>
</reference>
<dbReference type="AlphaFoldDB" id="A0A1B9AZ61"/>
<evidence type="ECO:0000313" key="3">
    <source>
        <dbReference type="EMBL" id="OCA89159.1"/>
    </source>
</evidence>
<dbReference type="InterPro" id="IPR032466">
    <property type="entry name" value="Metal_Hydrolase"/>
</dbReference>
<evidence type="ECO:0000259" key="2">
    <source>
        <dbReference type="Pfam" id="PF07969"/>
    </source>
</evidence>
<dbReference type="InterPro" id="IPR013108">
    <property type="entry name" value="Amidohydro_3"/>
</dbReference>
<gene>
    <name evidence="3" type="ORF">A8F95_05815</name>
</gene>
<dbReference type="GO" id="GO:0016810">
    <property type="term" value="F:hydrolase activity, acting on carbon-nitrogen (but not peptide) bonds"/>
    <property type="evidence" value="ECO:0007669"/>
    <property type="project" value="InterPro"/>
</dbReference>
<feature type="domain" description="Amidohydrolase 3" evidence="2">
    <location>
        <begin position="36"/>
        <end position="527"/>
    </location>
</feature>
<dbReference type="Gene3D" id="3.20.20.140">
    <property type="entry name" value="Metal-dependent hydrolases"/>
    <property type="match status" value="1"/>
</dbReference>
<proteinExistence type="predicted"/>
<feature type="region of interest" description="Disordered" evidence="1">
    <location>
        <begin position="153"/>
        <end position="173"/>
    </location>
</feature>
<dbReference type="CDD" id="cd01300">
    <property type="entry name" value="YtcJ_like"/>
    <property type="match status" value="1"/>
</dbReference>
<evidence type="ECO:0000313" key="4">
    <source>
        <dbReference type="Proteomes" id="UP000092578"/>
    </source>
</evidence>
<keyword evidence="4" id="KW-1185">Reference proteome</keyword>
<dbReference type="PANTHER" id="PTHR22642:SF2">
    <property type="entry name" value="PROTEIN LONG AFTER FAR-RED 3"/>
    <property type="match status" value="1"/>
</dbReference>
<comment type="caution">
    <text evidence="3">The sequence shown here is derived from an EMBL/GenBank/DDBJ whole genome shotgun (WGS) entry which is preliminary data.</text>
</comment>
<dbReference type="SUPFAM" id="SSF51556">
    <property type="entry name" value="Metallo-dependent hydrolases"/>
    <property type="match status" value="1"/>
</dbReference>
<dbReference type="SUPFAM" id="SSF51338">
    <property type="entry name" value="Composite domain of metallo-dependent hydrolases"/>
    <property type="match status" value="1"/>
</dbReference>
<protein>
    <recommendedName>
        <fullName evidence="2">Amidohydrolase 3 domain-containing protein</fullName>
    </recommendedName>
</protein>
<dbReference type="Gene3D" id="3.10.310.70">
    <property type="match status" value="1"/>
</dbReference>
<dbReference type="PANTHER" id="PTHR22642">
    <property type="entry name" value="IMIDAZOLONEPROPIONASE"/>
    <property type="match status" value="1"/>
</dbReference>
<dbReference type="InterPro" id="IPR033932">
    <property type="entry name" value="YtcJ-like"/>
</dbReference>
<organism evidence="3 4">
    <name type="scientific">Pseudobacillus wudalianchiensis</name>
    <dbReference type="NCBI Taxonomy" id="1743143"/>
    <lineage>
        <taxon>Bacteria</taxon>
        <taxon>Bacillati</taxon>
        <taxon>Bacillota</taxon>
        <taxon>Bacilli</taxon>
        <taxon>Bacillales</taxon>
        <taxon>Bacillaceae</taxon>
        <taxon>Pseudobacillus</taxon>
    </lineage>
</organism>
<dbReference type="InterPro" id="IPR011059">
    <property type="entry name" value="Metal-dep_hydrolase_composite"/>
</dbReference>
<evidence type="ECO:0000256" key="1">
    <source>
        <dbReference type="SAM" id="MobiDB-lite"/>
    </source>
</evidence>